<dbReference type="EMBL" id="QSWH01000005">
    <property type="protein sequence ID" value="RRR22142.1"/>
    <property type="molecule type" value="Genomic_DNA"/>
</dbReference>
<evidence type="ECO:0000256" key="2">
    <source>
        <dbReference type="ARBA" id="ARBA00023315"/>
    </source>
</evidence>
<dbReference type="Proteomes" id="UP000254236">
    <property type="component" value="Chromosome"/>
</dbReference>
<dbReference type="Pfam" id="PF00583">
    <property type="entry name" value="Acetyltransf_1"/>
    <property type="match status" value="1"/>
</dbReference>
<dbReference type="PROSITE" id="PS51186">
    <property type="entry name" value="GNAT"/>
    <property type="match status" value="1"/>
</dbReference>
<dbReference type="EMBL" id="CP031356">
    <property type="protein sequence ID" value="AXK45105.1"/>
    <property type="molecule type" value="Genomic_DNA"/>
</dbReference>
<dbReference type="KEGG" id="bsau:DWV08_05385"/>
<reference evidence="5 7" key="2">
    <citation type="submission" date="2018-08" db="EMBL/GenBank/DDBJ databases">
        <title>Brachybacterium saurashtrense DSM 23186.</title>
        <authorList>
            <person name="Li Y."/>
        </authorList>
    </citation>
    <scope>NUCLEOTIDE SEQUENCE [LARGE SCALE GENOMIC DNA]</scope>
    <source>
        <strain evidence="5 7">DSM 23186</strain>
    </source>
</reference>
<gene>
    <name evidence="4" type="ORF">DWV08_05385</name>
    <name evidence="5" type="ORF">DXU92_12690</name>
</gene>
<evidence type="ECO:0000259" key="3">
    <source>
        <dbReference type="PROSITE" id="PS51186"/>
    </source>
</evidence>
<feature type="domain" description="N-acetyltransferase" evidence="3">
    <location>
        <begin position="12"/>
        <end position="170"/>
    </location>
</feature>
<organism evidence="5 7">
    <name type="scientific">Brachybacterium saurashtrense</name>
    <dbReference type="NCBI Taxonomy" id="556288"/>
    <lineage>
        <taxon>Bacteria</taxon>
        <taxon>Bacillati</taxon>
        <taxon>Actinomycetota</taxon>
        <taxon>Actinomycetes</taxon>
        <taxon>Micrococcales</taxon>
        <taxon>Dermabacteraceae</taxon>
        <taxon>Brachybacterium</taxon>
    </lineage>
</organism>
<dbReference type="AlphaFoldDB" id="A0A345YMF3"/>
<dbReference type="InterPro" id="IPR016181">
    <property type="entry name" value="Acyl_CoA_acyltransferase"/>
</dbReference>
<dbReference type="Proteomes" id="UP000282185">
    <property type="component" value="Unassembled WGS sequence"/>
</dbReference>
<dbReference type="PANTHER" id="PTHR43877">
    <property type="entry name" value="AMINOALKYLPHOSPHONATE N-ACETYLTRANSFERASE-RELATED-RELATED"/>
    <property type="match status" value="1"/>
</dbReference>
<dbReference type="OrthoDB" id="5243635at2"/>
<dbReference type="GO" id="GO:0016747">
    <property type="term" value="F:acyltransferase activity, transferring groups other than amino-acyl groups"/>
    <property type="evidence" value="ECO:0007669"/>
    <property type="project" value="InterPro"/>
</dbReference>
<accession>A0A345YMF3</accession>
<sequence>MDSAPPGSGRPFRIRPAVPGDADGCARVHHTSWVETYSALLPASHWETDTLARREQRWRRSLENGAEVTVAEAGGEIIGFAMAGAARRIGESAPVRERELFSLYLLAAHHGGGAGQALLEAVLPAPAPAQLWVAEQNPRARRFYGRNGFLPDGARFRDETLGLAEVRLVR</sequence>
<proteinExistence type="predicted"/>
<keyword evidence="6" id="KW-1185">Reference proteome</keyword>
<evidence type="ECO:0000313" key="4">
    <source>
        <dbReference type="EMBL" id="AXK45105.1"/>
    </source>
</evidence>
<dbReference type="CDD" id="cd04301">
    <property type="entry name" value="NAT_SF"/>
    <property type="match status" value="1"/>
</dbReference>
<evidence type="ECO:0000313" key="5">
    <source>
        <dbReference type="EMBL" id="RRR22142.1"/>
    </source>
</evidence>
<dbReference type="InterPro" id="IPR050832">
    <property type="entry name" value="Bact_Acetyltransf"/>
</dbReference>
<protein>
    <submittedName>
        <fullName evidence="5">GNAT family N-acetyltransferase</fullName>
    </submittedName>
</protein>
<dbReference type="SUPFAM" id="SSF55729">
    <property type="entry name" value="Acyl-CoA N-acyltransferases (Nat)"/>
    <property type="match status" value="1"/>
</dbReference>
<dbReference type="RefSeq" id="WP_115412857.1">
    <property type="nucleotide sequence ID" value="NZ_CP031356.1"/>
</dbReference>
<evidence type="ECO:0000313" key="7">
    <source>
        <dbReference type="Proteomes" id="UP000282185"/>
    </source>
</evidence>
<dbReference type="InterPro" id="IPR000182">
    <property type="entry name" value="GNAT_dom"/>
</dbReference>
<keyword evidence="1" id="KW-0808">Transferase</keyword>
<evidence type="ECO:0000313" key="6">
    <source>
        <dbReference type="Proteomes" id="UP000254236"/>
    </source>
</evidence>
<name>A0A345YMF3_9MICO</name>
<evidence type="ECO:0000256" key="1">
    <source>
        <dbReference type="ARBA" id="ARBA00022679"/>
    </source>
</evidence>
<reference evidence="4 6" key="1">
    <citation type="submission" date="2018-07" db="EMBL/GenBank/DDBJ databases">
        <title>Brachybacterium saurashtrense DSM 23186 genome sequence.</title>
        <authorList>
            <person name="Guo L."/>
        </authorList>
    </citation>
    <scope>NUCLEOTIDE SEQUENCE [LARGE SCALE GENOMIC DNA]</scope>
    <source>
        <strain evidence="4 6">DSM 23186</strain>
    </source>
</reference>
<keyword evidence="2" id="KW-0012">Acyltransferase</keyword>
<dbReference type="Gene3D" id="3.40.630.30">
    <property type="match status" value="1"/>
</dbReference>